<organism evidence="2 3">
    <name type="scientific">Actinomadura luzonensis</name>
    <dbReference type="NCBI Taxonomy" id="2805427"/>
    <lineage>
        <taxon>Bacteria</taxon>
        <taxon>Bacillati</taxon>
        <taxon>Actinomycetota</taxon>
        <taxon>Actinomycetes</taxon>
        <taxon>Streptosporangiales</taxon>
        <taxon>Thermomonosporaceae</taxon>
        <taxon>Actinomadura</taxon>
    </lineage>
</organism>
<evidence type="ECO:0000259" key="1">
    <source>
        <dbReference type="Pfam" id="PF10022"/>
    </source>
</evidence>
<gene>
    <name evidence="2" type="ORF">MF672_033595</name>
</gene>
<evidence type="ECO:0000313" key="2">
    <source>
        <dbReference type="EMBL" id="MCK2218694.1"/>
    </source>
</evidence>
<protein>
    <submittedName>
        <fullName evidence="2">DUF2264 domain-containing protein</fullName>
    </submittedName>
</protein>
<keyword evidence="3" id="KW-1185">Reference proteome</keyword>
<comment type="caution">
    <text evidence="2">The sequence shown here is derived from an EMBL/GenBank/DDBJ whole genome shotgun (WGS) entry which is preliminary data.</text>
</comment>
<feature type="domain" description="DUF2264" evidence="1">
    <location>
        <begin position="17"/>
        <end position="349"/>
    </location>
</feature>
<dbReference type="Pfam" id="PF10022">
    <property type="entry name" value="DUF2264"/>
    <property type="match status" value="1"/>
</dbReference>
<dbReference type="EMBL" id="JAKRKC020000002">
    <property type="protein sequence ID" value="MCK2218694.1"/>
    <property type="molecule type" value="Genomic_DNA"/>
</dbReference>
<evidence type="ECO:0000313" key="3">
    <source>
        <dbReference type="Proteomes" id="UP001317259"/>
    </source>
</evidence>
<accession>A0ABT0G245</accession>
<dbReference type="Proteomes" id="UP001317259">
    <property type="component" value="Unassembled WGS sequence"/>
</dbReference>
<dbReference type="PANTHER" id="PTHR35339:SF4">
    <property type="entry name" value="LINALOOL DEHYDRATASE_ISOMERASE DOMAIN-CONTAINING PROTEIN"/>
    <property type="match status" value="1"/>
</dbReference>
<sequence length="598" mass="63041">MELPPEDRSLSPYTGWTRTHWEALADGLLAAVEPYRSADGAAIRLPGRASWSDCDGMEGFARTFLIAAFRVAGGGPAELLEPYRRGFTSGPDSWPAVADRFQPMVEAASLALGLWLTREHLWDTFTDVERRRLGGYLATVFDHEPAPNNWWLFPVTVGGFLAGTGIREEDAWAAVARGLARIEDWYAGDGWYTDGDNRAFDHYNGWALHFYPILYGLLSGTAMPEHERRLSTFLESYSLMFGAQGEPVYLGRSMTYRFATAASLMLGAVTGHTPLSPGATRRLASGAVRRFLGRGALSADGLLTLGWFGPHEATLQPYSGSASPYWAAKAFAGLLAPAGHPLWTDVEEPGPAGIAALPGPALVVTNGDGVARVLNHGIRNGDRGYQAKGGDPLYDRCAYSSHTGPTAAGDVPDNCFQVIGPDVERGALRPGGAGRRGDVAWAASAAGGAESVSVVRGAVEVRVHRVAAGSAVRQTGWALPRAGAEAGERSVTLVSADDGLRSWLSGLHGYDRAGVLAAPEGTAFGGPASVPALEGVAADGWAVCVAVLDDGGRPLEDVRAEVGDVRVDAGGVSVTWADPEAAGVRIEPGAEGVRVGWV</sequence>
<dbReference type="InterPro" id="IPR016624">
    <property type="entry name" value="UCP014753"/>
</dbReference>
<dbReference type="PANTHER" id="PTHR35339">
    <property type="entry name" value="LINALOOL DEHYDRATASE_ISOMERASE DOMAIN-CONTAINING PROTEIN"/>
    <property type="match status" value="1"/>
</dbReference>
<proteinExistence type="predicted"/>
<name>A0ABT0G245_9ACTN</name>
<reference evidence="2 3" key="1">
    <citation type="submission" date="2022-04" db="EMBL/GenBank/DDBJ databases">
        <title>Genome draft of Actinomadura sp. ATCC 31491.</title>
        <authorList>
            <person name="Shi X."/>
            <person name="Du Y."/>
        </authorList>
    </citation>
    <scope>NUCLEOTIDE SEQUENCE [LARGE SCALE GENOMIC DNA]</scope>
    <source>
        <strain evidence="2 3">ATCC 31491</strain>
    </source>
</reference>
<dbReference type="RefSeq" id="WP_242381238.1">
    <property type="nucleotide sequence ID" value="NZ_JAKRKC020000002.1"/>
</dbReference>
<dbReference type="InterPro" id="IPR049349">
    <property type="entry name" value="DUF2264_N"/>
</dbReference>